<dbReference type="AlphaFoldDB" id="A0A975Y5N4"/>
<dbReference type="KEGG" id="rsin:B6N60_03125"/>
<keyword evidence="6" id="KW-0408">Iron</keyword>
<dbReference type="PANTHER" id="PTHR32439:SF0">
    <property type="entry name" value="FERREDOXIN--NITRITE REDUCTASE, CHLOROPLASTIC"/>
    <property type="match status" value="1"/>
</dbReference>
<evidence type="ECO:0000256" key="2">
    <source>
        <dbReference type="ARBA" id="ARBA00022485"/>
    </source>
</evidence>
<keyword evidence="3" id="KW-0349">Heme</keyword>
<feature type="domain" description="Nitrite/Sulfite reductase ferredoxin-like" evidence="9">
    <location>
        <begin position="19"/>
        <end position="77"/>
    </location>
</feature>
<feature type="domain" description="Nitrite/sulphite reductase 4Fe-4S" evidence="8">
    <location>
        <begin position="89"/>
        <end position="236"/>
    </location>
</feature>
<proteinExistence type="inferred from homology"/>
<dbReference type="GO" id="GO:0016491">
    <property type="term" value="F:oxidoreductase activity"/>
    <property type="evidence" value="ECO:0007669"/>
    <property type="project" value="UniProtKB-KW"/>
</dbReference>
<dbReference type="Gene3D" id="3.30.413.10">
    <property type="entry name" value="Sulfite Reductase Hemoprotein, domain 1"/>
    <property type="match status" value="2"/>
</dbReference>
<evidence type="ECO:0000256" key="3">
    <source>
        <dbReference type="ARBA" id="ARBA00022617"/>
    </source>
</evidence>
<dbReference type="GO" id="GO:0046872">
    <property type="term" value="F:metal ion binding"/>
    <property type="evidence" value="ECO:0007669"/>
    <property type="project" value="UniProtKB-KW"/>
</dbReference>
<dbReference type="Gene3D" id="3.90.480.10">
    <property type="entry name" value="Sulfite Reductase Hemoprotein,Domain 2"/>
    <property type="match status" value="1"/>
</dbReference>
<dbReference type="InterPro" id="IPR036136">
    <property type="entry name" value="Nit/Sulf_reduc_fer-like_dom_sf"/>
</dbReference>
<keyword evidence="11" id="KW-1185">Reference proteome</keyword>
<dbReference type="InterPro" id="IPR005117">
    <property type="entry name" value="NiRdtase/SiRdtase_haem-b_fer"/>
</dbReference>
<dbReference type="InterPro" id="IPR045854">
    <property type="entry name" value="NO2/SO3_Rdtase_4Fe4S_sf"/>
</dbReference>
<feature type="domain" description="Nitrite/Sulfite reductase ferredoxin-like" evidence="9">
    <location>
        <begin position="260"/>
        <end position="323"/>
    </location>
</feature>
<dbReference type="SUPFAM" id="SSF55124">
    <property type="entry name" value="Nitrite/Sulfite reductase N-terminal domain-like"/>
    <property type="match status" value="2"/>
</dbReference>
<evidence type="ECO:0000313" key="11">
    <source>
        <dbReference type="Proteomes" id="UP000683511"/>
    </source>
</evidence>
<comment type="similarity">
    <text evidence="1">Belongs to the nitrite and sulfite reductase 4Fe-4S domain family.</text>
</comment>
<sequence>MPAFTACPGLFYATPAQDGILTRIRIPGGIINNQQFCAIADIADNCGGGYVDVTNRANIQIREIKSEISNNVYSHLQSLGIGANNPHVDHIRNIMTSPTAGIDAKEVIDTRPFVQAWDEYICNYPQLGALSAKFSVSFDGGGQVSVQGIVNDISLNAVLINNAVYFRLCLSFGEKGKLPEDTGILLTPDECLPVLAALAAVYLQYTDTTMRRKVRLREVINNLGVDKYLDLALGEKFTSRKSLHSISTSPNHNYSHVGIHRQKQPQLFYIGVVLPLGRLETWQIRGLVNIVEKLGNGNIRLTPWQNLLVTDIPAAKLVEVETEIVTLGLSYSPTNIQSALVACSGKRGCASAMTETKDHALALANYIQSHIALEQPINIHFSGCSKSCAQQNQGDITLLGVAVETENQTLPGYQVYLGDGSLQKFGRQIYDYVSFAELPQLIEKILRVYKNQRLNLDETFSNFITRHDIPELKQLLN</sequence>
<evidence type="ECO:0000259" key="9">
    <source>
        <dbReference type="Pfam" id="PF03460"/>
    </source>
</evidence>
<evidence type="ECO:0000256" key="7">
    <source>
        <dbReference type="ARBA" id="ARBA00023014"/>
    </source>
</evidence>
<dbReference type="Pfam" id="PF03460">
    <property type="entry name" value="NIR_SIR_ferr"/>
    <property type="match status" value="2"/>
</dbReference>
<dbReference type="PANTHER" id="PTHR32439">
    <property type="entry name" value="FERREDOXIN--NITRITE REDUCTASE, CHLOROPLASTIC"/>
    <property type="match status" value="1"/>
</dbReference>
<dbReference type="InterPro" id="IPR006067">
    <property type="entry name" value="NO2/SO3_Rdtase_4Fe4S_dom"/>
</dbReference>
<dbReference type="EMBL" id="CP021056">
    <property type="protein sequence ID" value="QXE24420.1"/>
    <property type="molecule type" value="Genomic_DNA"/>
</dbReference>
<feature type="domain" description="Nitrite/sulphite reductase 4Fe-4S" evidence="8">
    <location>
        <begin position="340"/>
        <end position="475"/>
    </location>
</feature>
<evidence type="ECO:0000259" key="8">
    <source>
        <dbReference type="Pfam" id="PF01077"/>
    </source>
</evidence>
<dbReference type="InterPro" id="IPR012798">
    <property type="entry name" value="Cbl_synth_CobG-like"/>
</dbReference>
<keyword evidence="2" id="KW-0004">4Fe-4S</keyword>
<keyword evidence="4" id="KW-0479">Metal-binding</keyword>
<evidence type="ECO:0000256" key="6">
    <source>
        <dbReference type="ARBA" id="ARBA00023004"/>
    </source>
</evidence>
<dbReference type="NCBIfam" id="TIGR02435">
    <property type="entry name" value="CobG"/>
    <property type="match status" value="1"/>
</dbReference>
<dbReference type="PROSITE" id="PS00365">
    <property type="entry name" value="NIR_SIR"/>
    <property type="match status" value="1"/>
</dbReference>
<accession>A0A975Y5N4</accession>
<keyword evidence="5" id="KW-0560">Oxidoreductase</keyword>
<dbReference type="SUPFAM" id="SSF56014">
    <property type="entry name" value="Nitrite and sulphite reductase 4Fe-4S domain-like"/>
    <property type="match status" value="2"/>
</dbReference>
<evidence type="ECO:0000256" key="4">
    <source>
        <dbReference type="ARBA" id="ARBA00022723"/>
    </source>
</evidence>
<evidence type="ECO:0000256" key="1">
    <source>
        <dbReference type="ARBA" id="ARBA00010429"/>
    </source>
</evidence>
<dbReference type="GO" id="GO:0051539">
    <property type="term" value="F:4 iron, 4 sulfur cluster binding"/>
    <property type="evidence" value="ECO:0007669"/>
    <property type="project" value="UniProtKB-KW"/>
</dbReference>
<dbReference type="Pfam" id="PF01077">
    <property type="entry name" value="NIR_SIR"/>
    <property type="match status" value="2"/>
</dbReference>
<organism evidence="10 11">
    <name type="scientific">Richelia sinica FACHB-800</name>
    <dbReference type="NCBI Taxonomy" id="1357546"/>
    <lineage>
        <taxon>Bacteria</taxon>
        <taxon>Bacillati</taxon>
        <taxon>Cyanobacteriota</taxon>
        <taxon>Cyanophyceae</taxon>
        <taxon>Nostocales</taxon>
        <taxon>Nostocaceae</taxon>
        <taxon>Richelia</taxon>
    </lineage>
</organism>
<protein>
    <submittedName>
        <fullName evidence="10">Precorrin-3B synthase</fullName>
    </submittedName>
</protein>
<evidence type="ECO:0000256" key="5">
    <source>
        <dbReference type="ARBA" id="ARBA00023002"/>
    </source>
</evidence>
<dbReference type="InterPro" id="IPR051329">
    <property type="entry name" value="NIR_SIR_4Fe-4S"/>
</dbReference>
<dbReference type="Proteomes" id="UP000683511">
    <property type="component" value="Chromosome"/>
</dbReference>
<dbReference type="InterPro" id="IPR006066">
    <property type="entry name" value="NO2/SO3_Rdtase_FeS/sirohaem_BS"/>
</dbReference>
<gene>
    <name evidence="10" type="ORF">B6N60_03125</name>
</gene>
<name>A0A975Y5N4_9NOST</name>
<evidence type="ECO:0000313" key="10">
    <source>
        <dbReference type="EMBL" id="QXE24420.1"/>
    </source>
</evidence>
<keyword evidence="7" id="KW-0411">Iron-sulfur</keyword>
<reference evidence="10" key="1">
    <citation type="submission" date="2017-04" db="EMBL/GenBank/DDBJ databases">
        <title>Genome deletions in a multicellular cyanobacterial endosymbiont for morphological adaptation in marine diatoms.</title>
        <authorList>
            <person name="Wang Y."/>
            <person name="Gao H."/>
            <person name="Li R."/>
            <person name="Xu X."/>
        </authorList>
    </citation>
    <scope>NUCLEOTIDE SEQUENCE</scope>
    <source>
        <strain evidence="10">FACHB 800</strain>
    </source>
</reference>
<dbReference type="GO" id="GO:0020037">
    <property type="term" value="F:heme binding"/>
    <property type="evidence" value="ECO:0007669"/>
    <property type="project" value="InterPro"/>
</dbReference>